<dbReference type="InterPro" id="IPR007275">
    <property type="entry name" value="YTH_domain"/>
</dbReference>
<organism evidence="4 5">
    <name type="scientific">Brassica napus</name>
    <name type="common">Rape</name>
    <dbReference type="NCBI Taxonomy" id="3708"/>
    <lineage>
        <taxon>Eukaryota</taxon>
        <taxon>Viridiplantae</taxon>
        <taxon>Streptophyta</taxon>
        <taxon>Embryophyta</taxon>
        <taxon>Tracheophyta</taxon>
        <taxon>Spermatophyta</taxon>
        <taxon>Magnoliopsida</taxon>
        <taxon>eudicotyledons</taxon>
        <taxon>Gunneridae</taxon>
        <taxon>Pentapetalae</taxon>
        <taxon>rosids</taxon>
        <taxon>malvids</taxon>
        <taxon>Brassicales</taxon>
        <taxon>Brassicaceae</taxon>
        <taxon>Brassiceae</taxon>
        <taxon>Brassica</taxon>
    </lineage>
</organism>
<feature type="region of interest" description="Disordered" evidence="2">
    <location>
        <begin position="256"/>
        <end position="296"/>
    </location>
</feature>
<dbReference type="SUPFAM" id="SSF46565">
    <property type="entry name" value="Chaperone J-domain"/>
    <property type="match status" value="1"/>
</dbReference>
<evidence type="ECO:0000313" key="4">
    <source>
        <dbReference type="EMBL" id="KAH0879893.1"/>
    </source>
</evidence>
<name>A0ABQ7ZIG8_BRANA</name>
<accession>A0ABQ7ZIG8</accession>
<dbReference type="PANTHER" id="PTHR12357:SF98">
    <property type="entry name" value="YTH DOMAIN-CONTAINING FAMILY PROTEIN"/>
    <property type="match status" value="1"/>
</dbReference>
<dbReference type="Gene3D" id="1.10.287.110">
    <property type="entry name" value="DnaJ domain"/>
    <property type="match status" value="1"/>
</dbReference>
<evidence type="ECO:0000256" key="2">
    <source>
        <dbReference type="SAM" id="MobiDB-lite"/>
    </source>
</evidence>
<gene>
    <name evidence="4" type="ORF">HID58_067287</name>
</gene>
<dbReference type="InterPro" id="IPR036869">
    <property type="entry name" value="J_dom_sf"/>
</dbReference>
<comment type="caution">
    <text evidence="4">The sequence shown here is derived from an EMBL/GenBank/DDBJ whole genome shotgun (WGS) entry which is preliminary data.</text>
</comment>
<dbReference type="Gene3D" id="3.10.590.10">
    <property type="entry name" value="ph1033 like domains"/>
    <property type="match status" value="1"/>
</dbReference>
<dbReference type="PANTHER" id="PTHR12357">
    <property type="entry name" value="YTH YT521-B HOMOLOGY DOMAIN-CONTAINING"/>
    <property type="match status" value="1"/>
</dbReference>
<feature type="compositionally biased region" description="Basic and acidic residues" evidence="2">
    <location>
        <begin position="282"/>
        <end position="294"/>
    </location>
</feature>
<dbReference type="Proteomes" id="UP000824890">
    <property type="component" value="Unassembled WGS sequence"/>
</dbReference>
<dbReference type="InterPro" id="IPR008971">
    <property type="entry name" value="HSP40/DnaJ_pept-bd"/>
</dbReference>
<dbReference type="InterPro" id="IPR001623">
    <property type="entry name" value="DnaJ_domain"/>
</dbReference>
<sequence>MEGRTQVHRRLVIRPEMRWLVILGYRQWRRSPRVMGFGKDDLKFASFRSTGFVSVQFKELAQAYEVLSEAEKREIYDLYGEDALKEGIGGGGGGHDPFDIFSSFFGGGGGHPFGGGSSRGKRQRRGEDVVHPLKVSLEDLYLETTKKLSLSRKALCLKCNGEDDIHKSIKYNVWSSTSNGNKKLNAAYNEAAGDKSSCPVFLIFSVNTSGQFVGLAEMMAECWQQDKWVGCFPVKCHIVKDILNSSLRHITLENDENKPVTNSHDTQEVKIEQGVKQSFTASDKKATPKDKSKETSVIAEVAEEISQNSVAEVASTC</sequence>
<dbReference type="EMBL" id="JAGKQM010000015">
    <property type="protein sequence ID" value="KAH0879893.1"/>
    <property type="molecule type" value="Genomic_DNA"/>
</dbReference>
<evidence type="ECO:0000256" key="1">
    <source>
        <dbReference type="RuleBase" id="RU369095"/>
    </source>
</evidence>
<comment type="function">
    <text evidence="1">Specifically recognizes and binds N6-methyladenosine (m6A)-containing RNAs, and regulates mRNA stability. M6A is a modification present at internal sites of mRNAs and some non-coding RNAs and plays a role in mRNA stability and processing.</text>
</comment>
<comment type="similarity">
    <text evidence="1">Belongs to the YTHDF family.</text>
</comment>
<reference evidence="4 5" key="1">
    <citation type="submission" date="2021-05" db="EMBL/GenBank/DDBJ databases">
        <title>Genome Assembly of Synthetic Allotetraploid Brassica napus Reveals Homoeologous Exchanges between Subgenomes.</title>
        <authorList>
            <person name="Davis J.T."/>
        </authorList>
    </citation>
    <scope>NUCLEOTIDE SEQUENCE [LARGE SCALE GENOMIC DNA]</scope>
    <source>
        <strain evidence="5">cv. Da-Ae</strain>
        <tissue evidence="4">Seedling</tissue>
    </source>
</reference>
<keyword evidence="5" id="KW-1185">Reference proteome</keyword>
<protein>
    <recommendedName>
        <fullName evidence="1">YTH domain-containing family protein</fullName>
    </recommendedName>
</protein>
<proteinExistence type="inferred from homology"/>
<feature type="domain" description="YTH" evidence="3">
    <location>
        <begin position="152"/>
        <end position="281"/>
    </location>
</feature>
<dbReference type="CDD" id="cd21134">
    <property type="entry name" value="YTH"/>
    <property type="match status" value="1"/>
</dbReference>
<dbReference type="PRINTS" id="PR00625">
    <property type="entry name" value="JDOMAIN"/>
</dbReference>
<keyword evidence="1" id="KW-0694">RNA-binding</keyword>
<evidence type="ECO:0000313" key="5">
    <source>
        <dbReference type="Proteomes" id="UP000824890"/>
    </source>
</evidence>
<dbReference type="Pfam" id="PF04146">
    <property type="entry name" value="YTH"/>
    <property type="match status" value="1"/>
</dbReference>
<evidence type="ECO:0000259" key="3">
    <source>
        <dbReference type="PROSITE" id="PS50882"/>
    </source>
</evidence>
<dbReference type="SUPFAM" id="SSF49493">
    <property type="entry name" value="HSP40/DnaJ peptide-binding domain"/>
    <property type="match status" value="1"/>
</dbReference>
<dbReference type="InterPro" id="IPR045168">
    <property type="entry name" value="YTH_prot"/>
</dbReference>
<dbReference type="PROSITE" id="PS50882">
    <property type="entry name" value="YTH"/>
    <property type="match status" value="1"/>
</dbReference>